<dbReference type="Proteomes" id="UP001432027">
    <property type="component" value="Unassembled WGS sequence"/>
</dbReference>
<dbReference type="GO" id="GO:0070914">
    <property type="term" value="P:UV-damage excision repair"/>
    <property type="evidence" value="ECO:0007669"/>
    <property type="project" value="TreeGrafter"/>
</dbReference>
<dbReference type="InterPro" id="IPR010994">
    <property type="entry name" value="RuvA_2-like"/>
</dbReference>
<dbReference type="SUPFAM" id="SSF47781">
    <property type="entry name" value="RuvA domain 2-like"/>
    <property type="match status" value="1"/>
</dbReference>
<keyword evidence="6" id="KW-0539">Nucleus</keyword>
<dbReference type="Gene3D" id="1.10.150.20">
    <property type="entry name" value="5' to 3' exonuclease, C-terminal subdomain"/>
    <property type="match status" value="1"/>
</dbReference>
<gene>
    <name evidence="8" type="ORF">PENTCL1PPCAC_22572</name>
</gene>
<feature type="domain" description="ERCC1-like central" evidence="7">
    <location>
        <begin position="27"/>
        <end position="140"/>
    </location>
</feature>
<evidence type="ECO:0000313" key="8">
    <source>
        <dbReference type="EMBL" id="GMT00398.1"/>
    </source>
</evidence>
<dbReference type="InterPro" id="IPR011335">
    <property type="entry name" value="Restrct_endonuc-II-like"/>
</dbReference>
<keyword evidence="4" id="KW-0238">DNA-binding</keyword>
<keyword evidence="3" id="KW-0227">DNA damage</keyword>
<dbReference type="GO" id="GO:0006312">
    <property type="term" value="P:mitotic recombination"/>
    <property type="evidence" value="ECO:0007669"/>
    <property type="project" value="TreeGrafter"/>
</dbReference>
<dbReference type="Pfam" id="PF03834">
    <property type="entry name" value="Rad10"/>
    <property type="match status" value="1"/>
</dbReference>
<proteinExistence type="inferred from homology"/>
<dbReference type="EMBL" id="BTSX01000005">
    <property type="protein sequence ID" value="GMT00398.1"/>
    <property type="molecule type" value="Genomic_DNA"/>
</dbReference>
<dbReference type="PANTHER" id="PTHR12749:SF0">
    <property type="entry name" value="DNA EXCISION REPAIR PROTEIN ERCC-1"/>
    <property type="match status" value="1"/>
</dbReference>
<evidence type="ECO:0000256" key="4">
    <source>
        <dbReference type="ARBA" id="ARBA00023125"/>
    </source>
</evidence>
<evidence type="ECO:0000256" key="6">
    <source>
        <dbReference type="ARBA" id="ARBA00023242"/>
    </source>
</evidence>
<dbReference type="NCBIfam" id="TIGR00597">
    <property type="entry name" value="rad10"/>
    <property type="match status" value="1"/>
</dbReference>
<evidence type="ECO:0000256" key="1">
    <source>
        <dbReference type="ARBA" id="ARBA00004123"/>
    </source>
</evidence>
<reference evidence="8" key="1">
    <citation type="submission" date="2023-10" db="EMBL/GenBank/DDBJ databases">
        <title>Genome assembly of Pristionchus species.</title>
        <authorList>
            <person name="Yoshida K."/>
            <person name="Sommer R.J."/>
        </authorList>
    </citation>
    <scope>NUCLEOTIDE SEQUENCE</scope>
    <source>
        <strain evidence="8">RS0144</strain>
    </source>
</reference>
<dbReference type="GO" id="GO:0000110">
    <property type="term" value="C:nucleotide-excision repair factor 1 complex"/>
    <property type="evidence" value="ECO:0007669"/>
    <property type="project" value="TreeGrafter"/>
</dbReference>
<name>A0AAV5U211_9BILA</name>
<comment type="similarity">
    <text evidence="2">Belongs to the ERCC1/RAD10/SWI10 family.</text>
</comment>
<dbReference type="GO" id="GO:0003684">
    <property type="term" value="F:damaged DNA binding"/>
    <property type="evidence" value="ECO:0007669"/>
    <property type="project" value="InterPro"/>
</dbReference>
<dbReference type="AlphaFoldDB" id="A0AAV5U211"/>
<dbReference type="GO" id="GO:0003697">
    <property type="term" value="F:single-stranded DNA binding"/>
    <property type="evidence" value="ECO:0007669"/>
    <property type="project" value="TreeGrafter"/>
</dbReference>
<protein>
    <recommendedName>
        <fullName evidence="7">ERCC1-like central domain-containing protein</fullName>
    </recommendedName>
</protein>
<evidence type="ECO:0000259" key="7">
    <source>
        <dbReference type="Pfam" id="PF03834"/>
    </source>
</evidence>
<evidence type="ECO:0000256" key="2">
    <source>
        <dbReference type="ARBA" id="ARBA00008283"/>
    </source>
</evidence>
<dbReference type="InterPro" id="IPR004579">
    <property type="entry name" value="ERCC1/RAD10/SWI10"/>
</dbReference>
<feature type="non-terminal residue" evidence="8">
    <location>
        <position position="1"/>
    </location>
</feature>
<comment type="caution">
    <text evidence="8">The sequence shown here is derived from an EMBL/GenBank/DDBJ whole genome shotgun (WGS) entry which is preliminary data.</text>
</comment>
<dbReference type="PANTHER" id="PTHR12749">
    <property type="entry name" value="EXCISION REPAIR CROSS-COMPLEMENTING 1 ERCC1"/>
    <property type="match status" value="1"/>
</dbReference>
<dbReference type="InterPro" id="IPR047260">
    <property type="entry name" value="ERCC1-like_central_dom"/>
</dbReference>
<evidence type="ECO:0000256" key="3">
    <source>
        <dbReference type="ARBA" id="ARBA00022763"/>
    </source>
</evidence>
<keyword evidence="9" id="KW-1185">Reference proteome</keyword>
<dbReference type="CDD" id="cd22325">
    <property type="entry name" value="ERCC1_C-like"/>
    <property type="match status" value="1"/>
</dbReference>
<dbReference type="SUPFAM" id="SSF52980">
    <property type="entry name" value="Restriction endonuclease-like"/>
    <property type="match status" value="1"/>
</dbReference>
<accession>A0AAV5U211</accession>
<evidence type="ECO:0000313" key="9">
    <source>
        <dbReference type="Proteomes" id="UP001432027"/>
    </source>
</evidence>
<comment type="subcellular location">
    <subcellularLocation>
        <location evidence="1">Nucleus</location>
    </subcellularLocation>
</comment>
<dbReference type="GO" id="GO:0006302">
    <property type="term" value="P:double-strand break repair"/>
    <property type="evidence" value="ECO:0007669"/>
    <property type="project" value="UniProtKB-ARBA"/>
</dbReference>
<dbReference type="Gene3D" id="3.40.50.10130">
    <property type="match status" value="1"/>
</dbReference>
<evidence type="ECO:0000256" key="5">
    <source>
        <dbReference type="ARBA" id="ARBA00023204"/>
    </source>
</evidence>
<dbReference type="GO" id="GO:0070522">
    <property type="term" value="C:ERCC4-ERCC1 complex"/>
    <property type="evidence" value="ECO:0007669"/>
    <property type="project" value="TreeGrafter"/>
</dbReference>
<keyword evidence="5" id="KW-0234">DNA repair</keyword>
<sequence length="227" mass="25261">VSVVEIMASTSSSMPPITRNHSSSGVVINRKRQQGNPLLQYIRVVRYEWGEVPCDIEVDSTIGIVFLALAYHKLHNQYIHTRLTGKNENKYATKILLVVDNVTESRHSLRELSLLCFRMGWTLIVSKGIEEAAEYIESIKLVESKEPGGNKKKEVREDERSQLGEEAVRLVSGARGVTKSDAKRVLASFGTLKRLADAKETDLGLCQGIGPIRGPNLVAYLNTHFLS</sequence>
<organism evidence="8 9">
    <name type="scientific">Pristionchus entomophagus</name>
    <dbReference type="NCBI Taxonomy" id="358040"/>
    <lineage>
        <taxon>Eukaryota</taxon>
        <taxon>Metazoa</taxon>
        <taxon>Ecdysozoa</taxon>
        <taxon>Nematoda</taxon>
        <taxon>Chromadorea</taxon>
        <taxon>Rhabditida</taxon>
        <taxon>Rhabditina</taxon>
        <taxon>Diplogasteromorpha</taxon>
        <taxon>Diplogasteroidea</taxon>
        <taxon>Neodiplogasteridae</taxon>
        <taxon>Pristionchus</taxon>
    </lineage>
</organism>